<evidence type="ECO:0000256" key="13">
    <source>
        <dbReference type="ARBA" id="ARBA00048493"/>
    </source>
</evidence>
<dbReference type="AlphaFoldDB" id="A0A017HN50"/>
<dbReference type="PANTHER" id="PTHR43584">
    <property type="entry name" value="NUCLEOTIDYL TRANSFERASE"/>
    <property type="match status" value="1"/>
</dbReference>
<keyword evidence="5" id="KW-0479">Metal-binding</keyword>
<keyword evidence="11" id="KW-0961">Cell wall biogenesis/degradation</keyword>
<keyword evidence="10 15" id="KW-0012">Acyltransferase</keyword>
<dbReference type="Gene3D" id="3.90.550.10">
    <property type="entry name" value="Spore Coat Polysaccharide Biosynthesis Protein SpsA, Chain A"/>
    <property type="match status" value="1"/>
</dbReference>
<protein>
    <submittedName>
        <fullName evidence="15">N-acetylglucosamine-1-phosphate uridyltransferase / Glucosamine-1-phosphate N-acetyltransferase</fullName>
        <ecNumber evidence="15">2.3.1.157</ecNumber>
        <ecNumber evidence="15">2.7.7.23</ecNumber>
    </submittedName>
</protein>
<dbReference type="InterPro" id="IPR011004">
    <property type="entry name" value="Trimer_LpxA-like_sf"/>
</dbReference>
<comment type="cofactor">
    <cofactor evidence="1">
        <name>Mg(2+)</name>
        <dbReference type="ChEBI" id="CHEBI:18420"/>
    </cofactor>
</comment>
<evidence type="ECO:0000256" key="2">
    <source>
        <dbReference type="ARBA" id="ARBA00022490"/>
    </source>
</evidence>
<keyword evidence="2" id="KW-0963">Cytoplasm</keyword>
<evidence type="ECO:0000256" key="11">
    <source>
        <dbReference type="ARBA" id="ARBA00023316"/>
    </source>
</evidence>
<evidence type="ECO:0000256" key="9">
    <source>
        <dbReference type="ARBA" id="ARBA00023268"/>
    </source>
</evidence>
<evidence type="ECO:0000256" key="5">
    <source>
        <dbReference type="ARBA" id="ARBA00022723"/>
    </source>
</evidence>
<keyword evidence="4 15" id="KW-0548">Nucleotidyltransferase</keyword>
<dbReference type="GO" id="GO:0008360">
    <property type="term" value="P:regulation of cell shape"/>
    <property type="evidence" value="ECO:0007669"/>
    <property type="project" value="UniProtKB-KW"/>
</dbReference>
<keyword evidence="9" id="KW-0511">Multifunctional enzyme</keyword>
<comment type="catalytic activity">
    <reaction evidence="12">
        <text>alpha-D-glucosamine 1-phosphate + acetyl-CoA = N-acetyl-alpha-D-glucosamine 1-phosphate + CoA + H(+)</text>
        <dbReference type="Rhea" id="RHEA:13725"/>
        <dbReference type="ChEBI" id="CHEBI:15378"/>
        <dbReference type="ChEBI" id="CHEBI:57287"/>
        <dbReference type="ChEBI" id="CHEBI:57288"/>
        <dbReference type="ChEBI" id="CHEBI:57776"/>
        <dbReference type="ChEBI" id="CHEBI:58516"/>
        <dbReference type="EC" id="2.3.1.157"/>
    </reaction>
</comment>
<dbReference type="GO" id="GO:0019134">
    <property type="term" value="F:glucosamine-1-phosphate N-acetyltransferase activity"/>
    <property type="evidence" value="ECO:0007669"/>
    <property type="project" value="UniProtKB-EC"/>
</dbReference>
<dbReference type="InterPro" id="IPR029044">
    <property type="entry name" value="Nucleotide-diphossugar_trans"/>
</dbReference>
<dbReference type="STRING" id="442562.Rumeso_02694"/>
<dbReference type="GO" id="GO:0003977">
    <property type="term" value="F:UDP-N-acetylglucosamine diphosphorylase activity"/>
    <property type="evidence" value="ECO:0007669"/>
    <property type="project" value="UniProtKB-EC"/>
</dbReference>
<comment type="function">
    <text evidence="14">Catalyzes the last two sequential reactions in the de novo biosynthetic pathway for UDP-N-acetylglucosamine (UDP-GlcNAc). The C-terminal domain catalyzes the transfer of acetyl group from acetyl coenzyme A to glucosamine-1-phosphate (GlcN-1-P) to produce N-acetylglucosamine-1-phosphate (GlcNAc-1-P), which is converted into UDP-GlcNAc by the transfer of uridine 5-monophosphate (from uridine 5-triphosphate), a reaction catalyzed by the N-terminal domain.</text>
</comment>
<evidence type="ECO:0000256" key="4">
    <source>
        <dbReference type="ARBA" id="ARBA00022695"/>
    </source>
</evidence>
<dbReference type="EMBL" id="AOSK01000067">
    <property type="protein sequence ID" value="EYD75750.1"/>
    <property type="molecule type" value="Genomic_DNA"/>
</dbReference>
<evidence type="ECO:0000256" key="10">
    <source>
        <dbReference type="ARBA" id="ARBA00023315"/>
    </source>
</evidence>
<reference evidence="15 16" key="1">
    <citation type="submission" date="2013-02" db="EMBL/GenBank/DDBJ databases">
        <authorList>
            <person name="Fiebig A."/>
            <person name="Goeker M."/>
            <person name="Klenk H.-P.P."/>
        </authorList>
    </citation>
    <scope>NUCLEOTIDE SEQUENCE [LARGE SCALE GENOMIC DNA]</scope>
    <source>
        <strain evidence="15 16">DSM 19309</strain>
    </source>
</reference>
<accession>A0A017HN50</accession>
<dbReference type="GO" id="GO:0071555">
    <property type="term" value="P:cell wall organization"/>
    <property type="evidence" value="ECO:0007669"/>
    <property type="project" value="UniProtKB-KW"/>
</dbReference>
<evidence type="ECO:0000256" key="12">
    <source>
        <dbReference type="ARBA" id="ARBA00048247"/>
    </source>
</evidence>
<evidence type="ECO:0000256" key="6">
    <source>
        <dbReference type="ARBA" id="ARBA00022842"/>
    </source>
</evidence>
<proteinExistence type="predicted"/>
<comment type="catalytic activity">
    <reaction evidence="13">
        <text>N-acetyl-alpha-D-glucosamine 1-phosphate + UTP + H(+) = UDP-N-acetyl-alpha-D-glucosamine + diphosphate</text>
        <dbReference type="Rhea" id="RHEA:13509"/>
        <dbReference type="ChEBI" id="CHEBI:15378"/>
        <dbReference type="ChEBI" id="CHEBI:33019"/>
        <dbReference type="ChEBI" id="CHEBI:46398"/>
        <dbReference type="ChEBI" id="CHEBI:57705"/>
        <dbReference type="ChEBI" id="CHEBI:57776"/>
        <dbReference type="EC" id="2.7.7.23"/>
    </reaction>
</comment>
<dbReference type="GO" id="GO:0046872">
    <property type="term" value="F:metal ion binding"/>
    <property type="evidence" value="ECO:0007669"/>
    <property type="project" value="UniProtKB-KW"/>
</dbReference>
<keyword evidence="16" id="KW-1185">Reference proteome</keyword>
<evidence type="ECO:0000256" key="1">
    <source>
        <dbReference type="ARBA" id="ARBA00001946"/>
    </source>
</evidence>
<dbReference type="Proteomes" id="UP000019666">
    <property type="component" value="Unassembled WGS sequence"/>
</dbReference>
<dbReference type="EC" id="2.7.7.23" evidence="15"/>
<organism evidence="15 16">
    <name type="scientific">Rubellimicrobium mesophilum DSM 19309</name>
    <dbReference type="NCBI Taxonomy" id="442562"/>
    <lineage>
        <taxon>Bacteria</taxon>
        <taxon>Pseudomonadati</taxon>
        <taxon>Pseudomonadota</taxon>
        <taxon>Alphaproteobacteria</taxon>
        <taxon>Rhodobacterales</taxon>
        <taxon>Roseobacteraceae</taxon>
        <taxon>Rubellimicrobium</taxon>
    </lineage>
</organism>
<keyword evidence="7" id="KW-0133">Cell shape</keyword>
<dbReference type="EC" id="2.3.1.157" evidence="15"/>
<name>A0A017HN50_9RHOB</name>
<keyword evidence="3 15" id="KW-0808">Transferase</keyword>
<dbReference type="GO" id="GO:0009252">
    <property type="term" value="P:peptidoglycan biosynthetic process"/>
    <property type="evidence" value="ECO:0007669"/>
    <property type="project" value="UniProtKB-KW"/>
</dbReference>
<keyword evidence="8" id="KW-0573">Peptidoglycan synthesis</keyword>
<evidence type="ECO:0000256" key="8">
    <source>
        <dbReference type="ARBA" id="ARBA00022984"/>
    </source>
</evidence>
<evidence type="ECO:0000256" key="7">
    <source>
        <dbReference type="ARBA" id="ARBA00022960"/>
    </source>
</evidence>
<evidence type="ECO:0000256" key="14">
    <source>
        <dbReference type="ARBA" id="ARBA00049628"/>
    </source>
</evidence>
<dbReference type="PANTHER" id="PTHR43584:SF3">
    <property type="entry name" value="BIFUNCTIONAL PROTEIN GLMU"/>
    <property type="match status" value="1"/>
</dbReference>
<keyword evidence="6" id="KW-0460">Magnesium</keyword>
<sequence>MTPETLERMLEARGLADIVVLGFETANPDARYGRLVTSGDSLDRIVEWKDADSSTRAIRLCNSGVVCAEGTFLFDLLREVKNDNASGEFYLTDIIGLARARNMTATVVACDESETLGINSRAELMAAEAAFQSRARHEAIDNGVSLPAPDTVVFAYDTFVGRDSVIEPYVVFAPGVTVESGARIRAFSHLEGCHVSRGATVGPFARLRPGAELSEDVHVGNFVEIKAAQIHEGAKVNHLSYIGDAEVGERTNIGAGTVTCNYDGVFKHRTVIGRDAFIGSDTMLVAPSRSATAP</sequence>
<dbReference type="PATRIC" id="fig|442562.3.peg.2649"/>
<dbReference type="InterPro" id="IPR050065">
    <property type="entry name" value="GlmU-like"/>
</dbReference>
<dbReference type="SUPFAM" id="SSF51161">
    <property type="entry name" value="Trimeric LpxA-like enzymes"/>
    <property type="match status" value="1"/>
</dbReference>
<gene>
    <name evidence="15" type="ORF">Rumeso_02694</name>
</gene>
<dbReference type="SUPFAM" id="SSF53448">
    <property type="entry name" value="Nucleotide-diphospho-sugar transferases"/>
    <property type="match status" value="1"/>
</dbReference>
<evidence type="ECO:0000256" key="3">
    <source>
        <dbReference type="ARBA" id="ARBA00022679"/>
    </source>
</evidence>
<dbReference type="Gene3D" id="2.160.10.10">
    <property type="entry name" value="Hexapeptide repeat proteins"/>
    <property type="match status" value="1"/>
</dbReference>
<dbReference type="HOGENOM" id="CLU_029499_15_2_5"/>
<comment type="caution">
    <text evidence="15">The sequence shown here is derived from an EMBL/GenBank/DDBJ whole genome shotgun (WGS) entry which is preliminary data.</text>
</comment>
<evidence type="ECO:0000313" key="15">
    <source>
        <dbReference type="EMBL" id="EYD75750.1"/>
    </source>
</evidence>
<evidence type="ECO:0000313" key="16">
    <source>
        <dbReference type="Proteomes" id="UP000019666"/>
    </source>
</evidence>